<keyword evidence="11" id="KW-0325">Glycoprotein</keyword>
<evidence type="ECO:0000256" key="6">
    <source>
        <dbReference type="ARBA" id="ARBA00022741"/>
    </source>
</evidence>
<dbReference type="InterPro" id="IPR017441">
    <property type="entry name" value="Protein_kinase_ATP_BS"/>
</dbReference>
<evidence type="ECO:0000256" key="11">
    <source>
        <dbReference type="ARBA" id="ARBA00023180"/>
    </source>
</evidence>
<dbReference type="Pfam" id="PF07714">
    <property type="entry name" value="PK_Tyr_Ser-Thr"/>
    <property type="match status" value="1"/>
</dbReference>
<feature type="domain" description="Protein kinase" evidence="15">
    <location>
        <begin position="487"/>
        <end position="761"/>
    </location>
</feature>
<dbReference type="Gene3D" id="2.60.120.430">
    <property type="entry name" value="Galactose-binding lectin"/>
    <property type="match status" value="2"/>
</dbReference>
<keyword evidence="10 13" id="KW-0472">Membrane</keyword>
<keyword evidence="4 13" id="KW-0812">Transmembrane</keyword>
<evidence type="ECO:0000256" key="4">
    <source>
        <dbReference type="ARBA" id="ARBA00022692"/>
    </source>
</evidence>
<protein>
    <submittedName>
        <fullName evidence="17">Probable receptor-like protein kinase At2g23200</fullName>
    </submittedName>
</protein>
<evidence type="ECO:0000256" key="5">
    <source>
        <dbReference type="ARBA" id="ARBA00022729"/>
    </source>
</evidence>
<keyword evidence="8 12" id="KW-0067">ATP-binding</keyword>
<keyword evidence="5 14" id="KW-0732">Signal</keyword>
<gene>
    <name evidence="17" type="primary">LOC113857840</name>
</gene>
<dbReference type="GO" id="GO:0004714">
    <property type="term" value="F:transmembrane receptor protein tyrosine kinase activity"/>
    <property type="evidence" value="ECO:0007669"/>
    <property type="project" value="InterPro"/>
</dbReference>
<sequence>MAILQLHTTQHTLFTVLVFLLQFSSSLGYKFPDKYFINCGSSSDVTESGKGYVGESNPDYPATHFTNSKTESSESSVSSPLYQTARIFKNESWYEFSTETNGTYLLRLHFFAFSSSSNLSSARFNVSIPRFWLLKNFDASNGTNNSVLIKEFFMKSTASSIRITFRPLSSSFAFVNAIELFVLPLLLIANDVTGFNYNRRPLGLNYYSGLLTRVLETRHRLNVGGQPVARDHDNLLRNWITDDRYLTNPANAKNSTPYEGQIQYHVSDDSDGPNSGKFTAPSDVYGTAKEINNNTNLSNITWSLPVEKNTDHLLRLHFCDFWNQQAFLTIFNMFIYDSYFMQVNNDTIVSSQVPAPCYYDFVVTSDESGFMNISVAPIIANVSKPNAFLNGLEIMKVIESSDSVPMDLEQSNHNNLPLVLGSILGGLVMIFVVMVLLFLWPVKIRRQKRVENSNPLSILVTAGGSSHAINIRLKLPLLDLRLATNNFDANQIIGTGGFGSVYMGVLKNGLRVAVKRSESGYSGQGLSEFQTEIIVLSKIRHKHLVSLIGYCDERGEMILVYEFMEKGTLRDHLYNTNLPSLSWKQRLEICIGAARGLHYLHKGVAGGIIHRDVKSTNILLDENYEAKVADFGISRTGPVNLEPYVSTDVKGTFGYLDPEYFRLQKLTEKSDVYSFGVVLLEVLCARPAIDPSLPRELVNLAEWGLFCKNKGILDHIIDPSIKGQIDQNSLRKFSETVEKCLQEDGSDRPTMGEVLWDLEYALQLQRGANAIQREPHEDSSSSASASLQLPNVRCLPSLSTLSEVDGSSIVWGEEFDGAAISNEKS</sequence>
<dbReference type="Proteomes" id="UP000694853">
    <property type="component" value="Unplaced"/>
</dbReference>
<reference evidence="17" key="2">
    <citation type="submission" date="2025-08" db="UniProtKB">
        <authorList>
            <consortium name="RefSeq"/>
        </authorList>
    </citation>
    <scope>IDENTIFICATION</scope>
    <source>
        <tissue evidence="17">Young leaves</tissue>
    </source>
</reference>
<dbReference type="PANTHER" id="PTHR27003:SF398">
    <property type="entry name" value="PROTEIN KINASE DOMAIN-CONTAINING PROTEIN"/>
    <property type="match status" value="1"/>
</dbReference>
<dbReference type="PANTHER" id="PTHR27003">
    <property type="entry name" value="OS07G0166700 PROTEIN"/>
    <property type="match status" value="1"/>
</dbReference>
<dbReference type="FunFam" id="3.30.200.20:FF:000039">
    <property type="entry name" value="receptor-like protein kinase FERONIA"/>
    <property type="match status" value="1"/>
</dbReference>
<keyword evidence="16" id="KW-1185">Reference proteome</keyword>
<dbReference type="Pfam" id="PF12819">
    <property type="entry name" value="Malectin_like"/>
    <property type="match status" value="1"/>
</dbReference>
<evidence type="ECO:0000256" key="14">
    <source>
        <dbReference type="SAM" id="SignalP"/>
    </source>
</evidence>
<evidence type="ECO:0000256" key="7">
    <source>
        <dbReference type="ARBA" id="ARBA00022777"/>
    </source>
</evidence>
<dbReference type="FunFam" id="1.10.510.10:FF:000252">
    <property type="entry name" value="Receptor-like protein kinase FERONIA"/>
    <property type="match status" value="1"/>
</dbReference>
<dbReference type="InterPro" id="IPR011009">
    <property type="entry name" value="Kinase-like_dom_sf"/>
</dbReference>
<dbReference type="InterPro" id="IPR001245">
    <property type="entry name" value="Ser-Thr/Tyr_kinase_cat_dom"/>
</dbReference>
<dbReference type="CDD" id="cd14066">
    <property type="entry name" value="STKc_IRAK"/>
    <property type="match status" value="1"/>
</dbReference>
<evidence type="ECO:0000256" key="2">
    <source>
        <dbReference type="ARBA" id="ARBA00022527"/>
    </source>
</evidence>
<evidence type="ECO:0000256" key="1">
    <source>
        <dbReference type="ARBA" id="ARBA00004479"/>
    </source>
</evidence>
<dbReference type="PROSITE" id="PS50011">
    <property type="entry name" value="PROTEIN_KINASE_DOM"/>
    <property type="match status" value="1"/>
</dbReference>
<dbReference type="GO" id="GO:0004674">
    <property type="term" value="F:protein serine/threonine kinase activity"/>
    <property type="evidence" value="ECO:0007669"/>
    <property type="project" value="UniProtKB-KW"/>
</dbReference>
<dbReference type="GO" id="GO:0009506">
    <property type="term" value="C:plasmodesma"/>
    <property type="evidence" value="ECO:0007669"/>
    <property type="project" value="TreeGrafter"/>
</dbReference>
<comment type="subcellular location">
    <subcellularLocation>
        <location evidence="1">Membrane</location>
        <topology evidence="1">Single-pass type I membrane protein</topology>
    </subcellularLocation>
</comment>
<feature type="signal peptide" evidence="14">
    <location>
        <begin position="1"/>
        <end position="28"/>
    </location>
</feature>
<organism evidence="16 17">
    <name type="scientific">Abrus precatorius</name>
    <name type="common">Indian licorice</name>
    <name type="synonym">Glycine abrus</name>
    <dbReference type="NCBI Taxonomy" id="3816"/>
    <lineage>
        <taxon>Eukaryota</taxon>
        <taxon>Viridiplantae</taxon>
        <taxon>Streptophyta</taxon>
        <taxon>Embryophyta</taxon>
        <taxon>Tracheophyta</taxon>
        <taxon>Spermatophyta</taxon>
        <taxon>Magnoliopsida</taxon>
        <taxon>eudicotyledons</taxon>
        <taxon>Gunneridae</taxon>
        <taxon>Pentapetalae</taxon>
        <taxon>rosids</taxon>
        <taxon>fabids</taxon>
        <taxon>Fabales</taxon>
        <taxon>Fabaceae</taxon>
        <taxon>Papilionoideae</taxon>
        <taxon>50 kb inversion clade</taxon>
        <taxon>NPAAA clade</taxon>
        <taxon>indigoferoid/millettioid clade</taxon>
        <taxon>Abreae</taxon>
        <taxon>Abrus</taxon>
    </lineage>
</organism>
<reference evidence="16" key="1">
    <citation type="journal article" date="2019" name="Toxins">
        <title>Detection of Abrin-Like and Prepropulchellin-Like Toxin Genes and Transcripts Using Whole Genome Sequencing and Full-Length Transcript Sequencing of Abrus precatorius.</title>
        <authorList>
            <person name="Hovde B.T."/>
            <person name="Daligault H.E."/>
            <person name="Hanschen E.R."/>
            <person name="Kunde Y.A."/>
            <person name="Johnson M.B."/>
            <person name="Starkenburg S.R."/>
            <person name="Johnson S.L."/>
        </authorList>
    </citation>
    <scope>NUCLEOTIDE SEQUENCE [LARGE SCALE GENOMIC DNA]</scope>
</reference>
<dbReference type="InterPro" id="IPR045272">
    <property type="entry name" value="ANXUR1/2-like"/>
</dbReference>
<keyword evidence="2" id="KW-0723">Serine/threonine-protein kinase</keyword>
<dbReference type="InterPro" id="IPR008271">
    <property type="entry name" value="Ser/Thr_kinase_AS"/>
</dbReference>
<dbReference type="AlphaFoldDB" id="A0A8B8KPT9"/>
<keyword evidence="3" id="KW-0808">Transferase</keyword>
<evidence type="ECO:0000256" key="3">
    <source>
        <dbReference type="ARBA" id="ARBA00022679"/>
    </source>
</evidence>
<dbReference type="Gene3D" id="1.10.510.10">
    <property type="entry name" value="Transferase(Phosphotransferase) domain 1"/>
    <property type="match status" value="1"/>
</dbReference>
<evidence type="ECO:0000256" key="9">
    <source>
        <dbReference type="ARBA" id="ARBA00022989"/>
    </source>
</evidence>
<dbReference type="OrthoDB" id="1928639at2759"/>
<name>A0A8B8KPT9_ABRPR</name>
<keyword evidence="9 13" id="KW-1133">Transmembrane helix</keyword>
<dbReference type="GO" id="GO:0005524">
    <property type="term" value="F:ATP binding"/>
    <property type="evidence" value="ECO:0007669"/>
    <property type="project" value="UniProtKB-UniRule"/>
</dbReference>
<dbReference type="PROSITE" id="PS00108">
    <property type="entry name" value="PROTEIN_KINASE_ST"/>
    <property type="match status" value="1"/>
</dbReference>
<dbReference type="Gene3D" id="3.30.200.20">
    <property type="entry name" value="Phosphorylase Kinase, domain 1"/>
    <property type="match status" value="1"/>
</dbReference>
<dbReference type="GO" id="GO:0005886">
    <property type="term" value="C:plasma membrane"/>
    <property type="evidence" value="ECO:0007669"/>
    <property type="project" value="TreeGrafter"/>
</dbReference>
<evidence type="ECO:0000256" key="10">
    <source>
        <dbReference type="ARBA" id="ARBA00023136"/>
    </source>
</evidence>
<dbReference type="InterPro" id="IPR024788">
    <property type="entry name" value="Malectin-like_Carb-bd_dom"/>
</dbReference>
<feature type="binding site" evidence="12">
    <location>
        <position position="515"/>
    </location>
    <ligand>
        <name>ATP</name>
        <dbReference type="ChEBI" id="CHEBI:30616"/>
    </ligand>
</feature>
<dbReference type="GeneID" id="113857840"/>
<dbReference type="KEGG" id="aprc:113857840"/>
<evidence type="ECO:0000313" key="17">
    <source>
        <dbReference type="RefSeq" id="XP_027345872.1"/>
    </source>
</evidence>
<dbReference type="PROSITE" id="PS00107">
    <property type="entry name" value="PROTEIN_KINASE_ATP"/>
    <property type="match status" value="1"/>
</dbReference>
<evidence type="ECO:0000313" key="16">
    <source>
        <dbReference type="Proteomes" id="UP000694853"/>
    </source>
</evidence>
<keyword evidence="7" id="KW-0418">Kinase</keyword>
<feature type="chain" id="PRO_5034197730" evidence="14">
    <location>
        <begin position="29"/>
        <end position="825"/>
    </location>
</feature>
<proteinExistence type="predicted"/>
<dbReference type="FunFam" id="2.60.120.430:FF:000013">
    <property type="entry name" value="Putative receptor-like protein kinase"/>
    <property type="match status" value="1"/>
</dbReference>
<evidence type="ECO:0000256" key="8">
    <source>
        <dbReference type="ARBA" id="ARBA00022840"/>
    </source>
</evidence>
<evidence type="ECO:0000256" key="12">
    <source>
        <dbReference type="PROSITE-ProRule" id="PRU10141"/>
    </source>
</evidence>
<evidence type="ECO:0000259" key="15">
    <source>
        <dbReference type="PROSITE" id="PS50011"/>
    </source>
</evidence>
<dbReference type="SUPFAM" id="SSF56112">
    <property type="entry name" value="Protein kinase-like (PK-like)"/>
    <property type="match status" value="1"/>
</dbReference>
<keyword evidence="6 12" id="KW-0547">Nucleotide-binding</keyword>
<accession>A0A8B8KPT9</accession>
<dbReference type="SMART" id="SM00220">
    <property type="entry name" value="S_TKc"/>
    <property type="match status" value="1"/>
</dbReference>
<dbReference type="RefSeq" id="XP_027345872.1">
    <property type="nucleotide sequence ID" value="XM_027490071.1"/>
</dbReference>
<feature type="transmembrane region" description="Helical" evidence="13">
    <location>
        <begin position="418"/>
        <end position="440"/>
    </location>
</feature>
<dbReference type="InterPro" id="IPR000719">
    <property type="entry name" value="Prot_kinase_dom"/>
</dbReference>
<evidence type="ECO:0000256" key="13">
    <source>
        <dbReference type="SAM" id="Phobius"/>
    </source>
</evidence>
<dbReference type="FunFam" id="2.60.120.430:FF:000005">
    <property type="entry name" value="Putative receptor-like protein kinase"/>
    <property type="match status" value="1"/>
</dbReference>